<dbReference type="Gene3D" id="1.10.565.10">
    <property type="entry name" value="Retinoid X Receptor"/>
    <property type="match status" value="1"/>
</dbReference>
<evidence type="ECO:0000256" key="2">
    <source>
        <dbReference type="ARBA" id="ARBA00004496"/>
    </source>
</evidence>
<protein>
    <recommendedName>
        <fullName evidence="10">NR LBD domain-containing protein</fullName>
    </recommendedName>
</protein>
<feature type="region of interest" description="Disordered" evidence="9">
    <location>
        <begin position="336"/>
        <end position="367"/>
    </location>
</feature>
<feature type="domain" description="NR LBD" evidence="10">
    <location>
        <begin position="423"/>
        <end position="636"/>
    </location>
</feature>
<sequence>MTGKVVHVREAADLVARGQRTVGGEAGEEGAAMPHLREILYDTPPREGENCLTSSELMEVLHRSAGPAFCGLSSGPQRAAGAIMYPPGLQRVFMSPADVYSCYPFEATTPSRTPTPEHQGPRGKQAPPMDFSSQATTLHSVLRGEIPPAYSHLASSSSGSPMSSSSPSSSLSSHSHSFSSVPSSTNMPRLSLPPSSSSMSSSLPQPTMDTDQNSQSRSHPHGNPPPLLFHPGTTPSPCSNHLNSFSCYSPRPQSRPQSHESHESDMQTEPMDLSCKSPMTTQSSTTGSSSNSRAHRKRTAVSAFLDVASNNPGSPLTLSSSLPAKFSNPSRTLSAEYLNSSSSSSPSTASPSMHSFPPSPGEGQHGGEEFSLLRNLLSVGKHHHNSSSSSGLSSSTPNLTSPPSPLDPLSTTRGCDSPASDHSSSSSTSTAHARAPVTGNTRVQLAKKNLLPVSARVSDWLDKAVRFAKSIPEFASLSNEDQTTLVLSSWARLVLLYMAEANFQFAVTPHSPRASSSGSNEFAPTSLSPPPTQDEPTMKSVEGVQSFIRKCQQMQVDAREYEFLRMLVLFNAGEYLLASEQATTIGLKTLAYRCLPARLARLATCKVTQAELRLMSSQTRVLSHGLLTCLLAGSQG</sequence>
<feature type="compositionally biased region" description="Low complexity" evidence="9">
    <location>
        <begin position="386"/>
        <end position="399"/>
    </location>
</feature>
<evidence type="ECO:0000256" key="1">
    <source>
        <dbReference type="ARBA" id="ARBA00004123"/>
    </source>
</evidence>
<reference evidence="11" key="1">
    <citation type="journal article" date="2023" name="G3 (Bethesda)">
        <title>A reference genome for the long-term kleptoplast-retaining sea slug Elysia crispata morphotype clarki.</title>
        <authorList>
            <person name="Eastman K.E."/>
            <person name="Pendleton A.L."/>
            <person name="Shaikh M.A."/>
            <person name="Suttiyut T."/>
            <person name="Ogas R."/>
            <person name="Tomko P."/>
            <person name="Gavelis G."/>
            <person name="Widhalm J.R."/>
            <person name="Wisecaver J.H."/>
        </authorList>
    </citation>
    <scope>NUCLEOTIDE SEQUENCE</scope>
    <source>
        <strain evidence="11">ECLA1</strain>
    </source>
</reference>
<evidence type="ECO:0000256" key="9">
    <source>
        <dbReference type="SAM" id="MobiDB-lite"/>
    </source>
</evidence>
<organism evidence="11 12">
    <name type="scientific">Elysia crispata</name>
    <name type="common">lettuce slug</name>
    <dbReference type="NCBI Taxonomy" id="231223"/>
    <lineage>
        <taxon>Eukaryota</taxon>
        <taxon>Metazoa</taxon>
        <taxon>Spiralia</taxon>
        <taxon>Lophotrochozoa</taxon>
        <taxon>Mollusca</taxon>
        <taxon>Gastropoda</taxon>
        <taxon>Heterobranchia</taxon>
        <taxon>Euthyneura</taxon>
        <taxon>Panpulmonata</taxon>
        <taxon>Sacoglossa</taxon>
        <taxon>Placobranchoidea</taxon>
        <taxon>Plakobranchidae</taxon>
        <taxon>Elysia</taxon>
    </lineage>
</organism>
<keyword evidence="6" id="KW-0805">Transcription regulation</keyword>
<evidence type="ECO:0000313" key="12">
    <source>
        <dbReference type="Proteomes" id="UP001283361"/>
    </source>
</evidence>
<keyword evidence="12" id="KW-1185">Reference proteome</keyword>
<dbReference type="InterPro" id="IPR000536">
    <property type="entry name" value="Nucl_hrmn_rcpt_lig-bd"/>
</dbReference>
<comment type="subcellular location">
    <subcellularLocation>
        <location evidence="2">Cytoplasm</location>
    </subcellularLocation>
    <subcellularLocation>
        <location evidence="1">Nucleus</location>
    </subcellularLocation>
</comment>
<keyword evidence="7" id="KW-0804">Transcription</keyword>
<dbReference type="GO" id="GO:0005634">
    <property type="term" value="C:nucleus"/>
    <property type="evidence" value="ECO:0007669"/>
    <property type="project" value="UniProtKB-SubCell"/>
</dbReference>
<evidence type="ECO:0000256" key="8">
    <source>
        <dbReference type="ARBA" id="ARBA00023170"/>
    </source>
</evidence>
<feature type="compositionally biased region" description="Low complexity" evidence="9">
    <location>
        <begin position="152"/>
        <end position="204"/>
    </location>
</feature>
<feature type="compositionally biased region" description="Low complexity" evidence="9">
    <location>
        <begin position="340"/>
        <end position="355"/>
    </location>
</feature>
<dbReference type="AlphaFoldDB" id="A0AAE1CUS0"/>
<dbReference type="InterPro" id="IPR033544">
    <property type="entry name" value="NR0B1/2"/>
</dbReference>
<dbReference type="InterPro" id="IPR035500">
    <property type="entry name" value="NHR-like_dom_sf"/>
</dbReference>
<feature type="compositionally biased region" description="Low complexity" evidence="9">
    <location>
        <begin position="277"/>
        <end position="292"/>
    </location>
</feature>
<evidence type="ECO:0000256" key="7">
    <source>
        <dbReference type="ARBA" id="ARBA00023163"/>
    </source>
</evidence>
<keyword evidence="4" id="KW-0963">Cytoplasm</keyword>
<dbReference type="Pfam" id="PF00104">
    <property type="entry name" value="Hormone_recep"/>
    <property type="match status" value="1"/>
</dbReference>
<dbReference type="EMBL" id="JAWDGP010006665">
    <property type="protein sequence ID" value="KAK3737195.1"/>
    <property type="molecule type" value="Genomic_DNA"/>
</dbReference>
<feature type="region of interest" description="Disordered" evidence="9">
    <location>
        <begin position="381"/>
        <end position="440"/>
    </location>
</feature>
<name>A0AAE1CUS0_9GAST</name>
<keyword evidence="5" id="KW-0678">Repressor</keyword>
<comment type="caution">
    <text evidence="11">The sequence shown here is derived from an EMBL/GenBank/DDBJ whole genome shotgun (WGS) entry which is preliminary data.</text>
</comment>
<dbReference type="SUPFAM" id="SSF48508">
    <property type="entry name" value="Nuclear receptor ligand-binding domain"/>
    <property type="match status" value="1"/>
</dbReference>
<evidence type="ECO:0000256" key="5">
    <source>
        <dbReference type="ARBA" id="ARBA00022491"/>
    </source>
</evidence>
<feature type="compositionally biased region" description="Polar residues" evidence="9">
    <location>
        <begin position="205"/>
        <end position="217"/>
    </location>
</feature>
<dbReference type="InterPro" id="IPR001723">
    <property type="entry name" value="Nuclear_hrmn_rcpt"/>
</dbReference>
<proteinExistence type="inferred from homology"/>
<evidence type="ECO:0000313" key="11">
    <source>
        <dbReference type="EMBL" id="KAK3737195.1"/>
    </source>
</evidence>
<dbReference type="GO" id="GO:0003714">
    <property type="term" value="F:transcription corepressor activity"/>
    <property type="evidence" value="ECO:0007669"/>
    <property type="project" value="TreeGrafter"/>
</dbReference>
<dbReference type="GO" id="GO:0000122">
    <property type="term" value="P:negative regulation of transcription by RNA polymerase II"/>
    <property type="evidence" value="ECO:0007669"/>
    <property type="project" value="TreeGrafter"/>
</dbReference>
<evidence type="ECO:0000256" key="3">
    <source>
        <dbReference type="ARBA" id="ARBA00006647"/>
    </source>
</evidence>
<gene>
    <name evidence="11" type="ORF">RRG08_016499</name>
</gene>
<comment type="similarity">
    <text evidence="3">Belongs to the nuclear hormone receptor family. NR0 subfamily.</text>
</comment>
<dbReference type="PROSITE" id="PS51843">
    <property type="entry name" value="NR_LBD"/>
    <property type="match status" value="1"/>
</dbReference>
<dbReference type="PRINTS" id="PR00398">
    <property type="entry name" value="STRDHORMONER"/>
</dbReference>
<feature type="compositionally biased region" description="Polar residues" evidence="9">
    <location>
        <begin position="514"/>
        <end position="526"/>
    </location>
</feature>
<feature type="region of interest" description="Disordered" evidence="9">
    <location>
        <begin position="514"/>
        <end position="539"/>
    </location>
</feature>
<feature type="region of interest" description="Disordered" evidence="9">
    <location>
        <begin position="107"/>
        <end position="131"/>
    </location>
</feature>
<feature type="compositionally biased region" description="Polar residues" evidence="9">
    <location>
        <begin position="233"/>
        <end position="256"/>
    </location>
</feature>
<dbReference type="PANTHER" id="PTHR24081:SF8">
    <property type="entry name" value="NR LBD DOMAIN-CONTAINING PROTEIN"/>
    <property type="match status" value="1"/>
</dbReference>
<dbReference type="Proteomes" id="UP001283361">
    <property type="component" value="Unassembled WGS sequence"/>
</dbReference>
<feature type="region of interest" description="Disordered" evidence="9">
    <location>
        <begin position="152"/>
        <end position="297"/>
    </location>
</feature>
<dbReference type="PANTHER" id="PTHR24081">
    <property type="entry name" value="NUCLEAR RECEPTOR SUBFAMILY 0 GROUP B"/>
    <property type="match status" value="1"/>
</dbReference>
<accession>A0AAE1CUS0</accession>
<dbReference type="GO" id="GO:0005737">
    <property type="term" value="C:cytoplasm"/>
    <property type="evidence" value="ECO:0007669"/>
    <property type="project" value="UniProtKB-SubCell"/>
</dbReference>
<evidence type="ECO:0000256" key="6">
    <source>
        <dbReference type="ARBA" id="ARBA00023015"/>
    </source>
</evidence>
<feature type="compositionally biased region" description="Low complexity" evidence="9">
    <location>
        <begin position="407"/>
        <end position="436"/>
    </location>
</feature>
<keyword evidence="8" id="KW-0675">Receptor</keyword>
<evidence type="ECO:0000259" key="10">
    <source>
        <dbReference type="PROSITE" id="PS51843"/>
    </source>
</evidence>
<evidence type="ECO:0000256" key="4">
    <source>
        <dbReference type="ARBA" id="ARBA00022490"/>
    </source>
</evidence>